<gene>
    <name evidence="5" type="ORF">HNR50_002531</name>
</gene>
<dbReference type="InterPro" id="IPR051081">
    <property type="entry name" value="HTH_MetalResp_TranReg"/>
</dbReference>
<dbReference type="RefSeq" id="WP_184747114.1">
    <property type="nucleotide sequence ID" value="NZ_JACHGJ010000004.1"/>
</dbReference>
<dbReference type="GO" id="GO:0003677">
    <property type="term" value="F:DNA binding"/>
    <property type="evidence" value="ECO:0007669"/>
    <property type="project" value="UniProtKB-KW"/>
</dbReference>
<keyword evidence="3" id="KW-0804">Transcription</keyword>
<dbReference type="InterPro" id="IPR036390">
    <property type="entry name" value="WH_DNA-bd_sf"/>
</dbReference>
<keyword evidence="1" id="KW-0805">Transcription regulation</keyword>
<reference evidence="5 6" key="1">
    <citation type="submission" date="2020-08" db="EMBL/GenBank/DDBJ databases">
        <title>Genomic Encyclopedia of Type Strains, Phase IV (KMG-IV): sequencing the most valuable type-strain genomes for metagenomic binning, comparative biology and taxonomic classification.</title>
        <authorList>
            <person name="Goeker M."/>
        </authorList>
    </citation>
    <scope>NUCLEOTIDE SEQUENCE [LARGE SCALE GENOMIC DNA]</scope>
    <source>
        <strain evidence="5 6">DSM 2461</strain>
    </source>
</reference>
<name>A0A841RE06_9SPIO</name>
<accession>A0A841RE06</accession>
<dbReference type="PANTHER" id="PTHR33154:SF33">
    <property type="entry name" value="TRANSCRIPTIONAL REPRESSOR SDPR"/>
    <property type="match status" value="1"/>
</dbReference>
<evidence type="ECO:0000256" key="1">
    <source>
        <dbReference type="ARBA" id="ARBA00023015"/>
    </source>
</evidence>
<dbReference type="SMART" id="SM00418">
    <property type="entry name" value="HTH_ARSR"/>
    <property type="match status" value="1"/>
</dbReference>
<keyword evidence="6" id="KW-1185">Reference proteome</keyword>
<protein>
    <submittedName>
        <fullName evidence="5">DNA-binding transcriptional ArsR family regulator</fullName>
    </submittedName>
</protein>
<dbReference type="PRINTS" id="PR00778">
    <property type="entry name" value="HTHARSR"/>
</dbReference>
<dbReference type="EMBL" id="JACHGJ010000004">
    <property type="protein sequence ID" value="MBB6480858.1"/>
    <property type="molecule type" value="Genomic_DNA"/>
</dbReference>
<dbReference type="Pfam" id="PF01022">
    <property type="entry name" value="HTH_5"/>
    <property type="match status" value="1"/>
</dbReference>
<dbReference type="NCBIfam" id="NF033789">
    <property type="entry name" value="repress_SdpR"/>
    <property type="match status" value="1"/>
</dbReference>
<dbReference type="InterPro" id="IPR036388">
    <property type="entry name" value="WH-like_DNA-bd_sf"/>
</dbReference>
<evidence type="ECO:0000256" key="2">
    <source>
        <dbReference type="ARBA" id="ARBA00023125"/>
    </source>
</evidence>
<dbReference type="AlphaFoldDB" id="A0A841RE06"/>
<comment type="caution">
    <text evidence="5">The sequence shown here is derived from an EMBL/GenBank/DDBJ whole genome shotgun (WGS) entry which is preliminary data.</text>
</comment>
<evidence type="ECO:0000313" key="6">
    <source>
        <dbReference type="Proteomes" id="UP000587760"/>
    </source>
</evidence>
<evidence type="ECO:0000256" key="3">
    <source>
        <dbReference type="ARBA" id="ARBA00023163"/>
    </source>
</evidence>
<dbReference type="Gene3D" id="1.10.10.10">
    <property type="entry name" value="Winged helix-like DNA-binding domain superfamily/Winged helix DNA-binding domain"/>
    <property type="match status" value="1"/>
</dbReference>
<evidence type="ECO:0000259" key="4">
    <source>
        <dbReference type="PROSITE" id="PS50987"/>
    </source>
</evidence>
<dbReference type="InterPro" id="IPR047796">
    <property type="entry name" value="SdpR-like_repress"/>
</dbReference>
<proteinExistence type="predicted"/>
<dbReference type="SUPFAM" id="SSF46785">
    <property type="entry name" value="Winged helix' DNA-binding domain"/>
    <property type="match status" value="1"/>
</dbReference>
<dbReference type="GO" id="GO:0003700">
    <property type="term" value="F:DNA-binding transcription factor activity"/>
    <property type="evidence" value="ECO:0007669"/>
    <property type="project" value="InterPro"/>
</dbReference>
<dbReference type="InterPro" id="IPR011991">
    <property type="entry name" value="ArsR-like_HTH"/>
</dbReference>
<evidence type="ECO:0000313" key="5">
    <source>
        <dbReference type="EMBL" id="MBB6480858.1"/>
    </source>
</evidence>
<organism evidence="5 6">
    <name type="scientific">Spirochaeta isovalerica</name>
    <dbReference type="NCBI Taxonomy" id="150"/>
    <lineage>
        <taxon>Bacteria</taxon>
        <taxon>Pseudomonadati</taxon>
        <taxon>Spirochaetota</taxon>
        <taxon>Spirochaetia</taxon>
        <taxon>Spirochaetales</taxon>
        <taxon>Spirochaetaceae</taxon>
        <taxon>Spirochaeta</taxon>
    </lineage>
</organism>
<dbReference type="InterPro" id="IPR001845">
    <property type="entry name" value="HTH_ArsR_DNA-bd_dom"/>
</dbReference>
<feature type="domain" description="HTH arsR-type" evidence="4">
    <location>
        <begin position="1"/>
        <end position="87"/>
    </location>
</feature>
<dbReference type="PANTHER" id="PTHR33154">
    <property type="entry name" value="TRANSCRIPTIONAL REGULATOR, ARSR FAMILY"/>
    <property type="match status" value="1"/>
</dbReference>
<dbReference type="NCBIfam" id="NF033788">
    <property type="entry name" value="HTH_metalloreg"/>
    <property type="match status" value="1"/>
</dbReference>
<dbReference type="Proteomes" id="UP000587760">
    <property type="component" value="Unassembled WGS sequence"/>
</dbReference>
<sequence>MNDLFKALADPTRRAILDELKKGDKNAGEIRDCFNITGASISHHMSILHNAGLVLRERQGQQIIYSLNTTVFQQLIEWIYNIKGESDEN</sequence>
<dbReference type="PROSITE" id="PS50987">
    <property type="entry name" value="HTH_ARSR_2"/>
    <property type="match status" value="1"/>
</dbReference>
<keyword evidence="2 5" id="KW-0238">DNA-binding</keyword>
<dbReference type="CDD" id="cd00090">
    <property type="entry name" value="HTH_ARSR"/>
    <property type="match status" value="1"/>
</dbReference>